<dbReference type="PRINTS" id="PR00095">
    <property type="entry name" value="ANTSNTHASEI"/>
</dbReference>
<evidence type="ECO:0000256" key="2">
    <source>
        <dbReference type="ARBA" id="ARBA00004873"/>
    </source>
</evidence>
<evidence type="ECO:0000256" key="6">
    <source>
        <dbReference type="ARBA" id="ARBA00020653"/>
    </source>
</evidence>
<dbReference type="Pfam" id="PF04715">
    <property type="entry name" value="Anth_synt_I_N"/>
    <property type="match status" value="1"/>
</dbReference>
<evidence type="ECO:0000256" key="14">
    <source>
        <dbReference type="ARBA" id="ARBA00047683"/>
    </source>
</evidence>
<name>A0A1L3GEC2_SYNAC</name>
<comment type="catalytic activity">
    <reaction evidence="14 15">
        <text>chorismate + L-glutamine = anthranilate + pyruvate + L-glutamate + H(+)</text>
        <dbReference type="Rhea" id="RHEA:21732"/>
        <dbReference type="ChEBI" id="CHEBI:15361"/>
        <dbReference type="ChEBI" id="CHEBI:15378"/>
        <dbReference type="ChEBI" id="CHEBI:16567"/>
        <dbReference type="ChEBI" id="CHEBI:29748"/>
        <dbReference type="ChEBI" id="CHEBI:29985"/>
        <dbReference type="ChEBI" id="CHEBI:58359"/>
        <dbReference type="EC" id="4.1.3.27"/>
    </reaction>
</comment>
<dbReference type="STRING" id="29542.A6070_11930"/>
<feature type="domain" description="Anthranilate synthase component I N-terminal" evidence="17">
    <location>
        <begin position="28"/>
        <end position="166"/>
    </location>
</feature>
<dbReference type="InterPro" id="IPR019999">
    <property type="entry name" value="Anth_synth_I-like"/>
</dbReference>
<evidence type="ECO:0000313" key="19">
    <source>
        <dbReference type="Proteomes" id="UP000182264"/>
    </source>
</evidence>
<proteinExistence type="inferred from homology"/>
<keyword evidence="12 15" id="KW-0456">Lyase</keyword>
<keyword evidence="11 15" id="KW-0057">Aromatic amino acid biosynthesis</keyword>
<keyword evidence="7 15" id="KW-0028">Amino-acid biosynthesis</keyword>
<comment type="cofactor">
    <cofactor evidence="1 15">
        <name>Mg(2+)</name>
        <dbReference type="ChEBI" id="CHEBI:18420"/>
    </cofactor>
</comment>
<dbReference type="UniPathway" id="UPA00035">
    <property type="reaction ID" value="UER00040"/>
</dbReference>
<evidence type="ECO:0000256" key="12">
    <source>
        <dbReference type="ARBA" id="ARBA00023239"/>
    </source>
</evidence>
<dbReference type="KEGG" id="pace:A6070_11930"/>
<dbReference type="Pfam" id="PF00425">
    <property type="entry name" value="Chorismate_bind"/>
    <property type="match status" value="1"/>
</dbReference>
<evidence type="ECO:0000256" key="1">
    <source>
        <dbReference type="ARBA" id="ARBA00001946"/>
    </source>
</evidence>
<evidence type="ECO:0000256" key="4">
    <source>
        <dbReference type="ARBA" id="ARBA00011575"/>
    </source>
</evidence>
<reference evidence="18 19" key="1">
    <citation type="journal article" date="2017" name="Genome Announc.">
        <title>Complete Genome Sequences of Two Acetylene-Fermenting Pelobacter acetylenicus Strains.</title>
        <authorList>
            <person name="Sutton J.M."/>
            <person name="Baesman S.M."/>
            <person name="Fierst J.L."/>
            <person name="Poret-Peterson A.T."/>
            <person name="Oremland R.S."/>
            <person name="Dunlap D.S."/>
            <person name="Akob D.M."/>
        </authorList>
    </citation>
    <scope>NUCLEOTIDE SEQUENCE [LARGE SCALE GENOMIC DNA]</scope>
    <source>
        <strain evidence="18 19">DSM 3247</strain>
    </source>
</reference>
<dbReference type="SUPFAM" id="SSF56322">
    <property type="entry name" value="ADC synthase"/>
    <property type="match status" value="1"/>
</dbReference>
<dbReference type="EMBL" id="CP015518">
    <property type="protein sequence ID" value="APG24169.1"/>
    <property type="molecule type" value="Genomic_DNA"/>
</dbReference>
<dbReference type="PANTHER" id="PTHR11236:SF48">
    <property type="entry name" value="ISOCHORISMATE SYNTHASE MENF"/>
    <property type="match status" value="1"/>
</dbReference>
<keyword evidence="10 15" id="KW-0460">Magnesium</keyword>
<evidence type="ECO:0000259" key="17">
    <source>
        <dbReference type="Pfam" id="PF04715"/>
    </source>
</evidence>
<evidence type="ECO:0000256" key="7">
    <source>
        <dbReference type="ARBA" id="ARBA00022605"/>
    </source>
</evidence>
<dbReference type="GO" id="GO:0004049">
    <property type="term" value="F:anthranilate synthase activity"/>
    <property type="evidence" value="ECO:0007669"/>
    <property type="project" value="UniProtKB-EC"/>
</dbReference>
<evidence type="ECO:0000256" key="9">
    <source>
        <dbReference type="ARBA" id="ARBA00022822"/>
    </source>
</evidence>
<keyword evidence="19" id="KW-1185">Reference proteome</keyword>
<dbReference type="InterPro" id="IPR005256">
    <property type="entry name" value="Anth_synth_I_PabB"/>
</dbReference>
<dbReference type="InterPro" id="IPR005801">
    <property type="entry name" value="ADC_synthase"/>
</dbReference>
<organism evidence="18 19">
    <name type="scientific">Syntrophotalea acetylenica</name>
    <name type="common">Pelobacter acetylenicus</name>
    <dbReference type="NCBI Taxonomy" id="29542"/>
    <lineage>
        <taxon>Bacteria</taxon>
        <taxon>Pseudomonadati</taxon>
        <taxon>Thermodesulfobacteriota</taxon>
        <taxon>Desulfuromonadia</taxon>
        <taxon>Desulfuromonadales</taxon>
        <taxon>Syntrophotaleaceae</taxon>
        <taxon>Syntrophotalea</taxon>
    </lineage>
</organism>
<evidence type="ECO:0000256" key="13">
    <source>
        <dbReference type="ARBA" id="ARBA00025634"/>
    </source>
</evidence>
<dbReference type="RefSeq" id="WP_072285985.1">
    <property type="nucleotide sequence ID" value="NZ_CP015455.1"/>
</dbReference>
<dbReference type="PANTHER" id="PTHR11236">
    <property type="entry name" value="AMINOBENZOATE/ANTHRANILATE SYNTHASE"/>
    <property type="match status" value="1"/>
</dbReference>
<feature type="domain" description="Chorismate-utilising enzyme C-terminal" evidence="16">
    <location>
        <begin position="223"/>
        <end position="477"/>
    </location>
</feature>
<comment type="similarity">
    <text evidence="3 15">Belongs to the anthranilate synthase component I family.</text>
</comment>
<evidence type="ECO:0000259" key="16">
    <source>
        <dbReference type="Pfam" id="PF00425"/>
    </source>
</evidence>
<accession>A0A1L3GEC2</accession>
<dbReference type="Proteomes" id="UP000182264">
    <property type="component" value="Chromosome"/>
</dbReference>
<comment type="function">
    <text evidence="13 15">Part of a heterotetrameric complex that catalyzes the two-step biosynthesis of anthranilate, an intermediate in the biosynthesis of L-tryptophan. In the first step, the glutamine-binding beta subunit (TrpG) of anthranilate synthase (AS) provides the glutamine amidotransferase activity which generates ammonia as a substrate that, along with chorismate, is used in the second step, catalyzed by the large alpha subunit of AS (TrpE) to produce anthranilate. In the absence of TrpG, TrpE can synthesize anthranilate directly from chorismate and high concentrations of ammonia.</text>
</comment>
<dbReference type="GO" id="GO:0046872">
    <property type="term" value="F:metal ion binding"/>
    <property type="evidence" value="ECO:0007669"/>
    <property type="project" value="UniProtKB-KW"/>
</dbReference>
<evidence type="ECO:0000256" key="10">
    <source>
        <dbReference type="ARBA" id="ARBA00022842"/>
    </source>
</evidence>
<dbReference type="NCBIfam" id="TIGR00564">
    <property type="entry name" value="trpE_most"/>
    <property type="match status" value="1"/>
</dbReference>
<dbReference type="EC" id="4.1.3.27" evidence="5 15"/>
<evidence type="ECO:0000256" key="15">
    <source>
        <dbReference type="RuleBase" id="RU364045"/>
    </source>
</evidence>
<dbReference type="GO" id="GO:0000162">
    <property type="term" value="P:L-tryptophan biosynthetic process"/>
    <property type="evidence" value="ECO:0007669"/>
    <property type="project" value="UniProtKB-UniPathway"/>
</dbReference>
<evidence type="ECO:0000256" key="8">
    <source>
        <dbReference type="ARBA" id="ARBA00022723"/>
    </source>
</evidence>
<evidence type="ECO:0000313" key="18">
    <source>
        <dbReference type="EMBL" id="APG24169.1"/>
    </source>
</evidence>
<evidence type="ECO:0000256" key="11">
    <source>
        <dbReference type="ARBA" id="ARBA00023141"/>
    </source>
</evidence>
<comment type="subunit">
    <text evidence="4 15">Heterotetramer consisting of two non-identical subunits: a beta subunit (TrpG) and a large alpha subunit (TrpE).</text>
</comment>
<dbReference type="AlphaFoldDB" id="A0A1L3GEC2"/>
<protein>
    <recommendedName>
        <fullName evidence="6 15">Anthranilate synthase component 1</fullName>
        <ecNumber evidence="5 15">4.1.3.27</ecNumber>
    </recommendedName>
</protein>
<dbReference type="InterPro" id="IPR015890">
    <property type="entry name" value="Chorismate_C"/>
</dbReference>
<evidence type="ECO:0000256" key="3">
    <source>
        <dbReference type="ARBA" id="ARBA00009562"/>
    </source>
</evidence>
<dbReference type="InterPro" id="IPR006805">
    <property type="entry name" value="Anth_synth_I_N"/>
</dbReference>
<dbReference type="OrthoDB" id="9803598at2"/>
<sequence length="493" mass="54692">MYYPGLDEFRQYARQGNLIPVYREILADMETPVSAFRKIDDQKTGFLLESIAGGEKWARYSFLGSGPCKIFRCRGRYWELHNGDSLIDAGESDKPLEILQGLLQQFRLVPVQGLPRFFGGLVGYCGYDTVRYFEDLPEVGCRTIGTDDACFILTEKLLIFDTLRQVIKVVCNVHVEDGGSVEDAYAHGIAAIDELVGKLRRTLPATVPGGSMQPVEFTSNFTRKQFVQAVERCKEYVRAGDIIQVVLSQRFSGKIGDCEPLDIYRALRTLNPSPYMFFLRFGETLVIGASPEVLVRKEGDMAEVRPIAGTRPRGRTPAEDLSLEQELLEDPKELAEHIMLVDLGRNDLGRVCCPGSVEVSELKVIERYSHVMHIVSNVRGRLAQGLNAFDVLSATFPAGTLSGAPKIRAMEIIEELEPCRREIYGGAVGYFSFSGNMDMAIAIRTLVVHDGKIHLQAGAGIVADSDPESEYLETLNKARGAMKAVEMACRGLD</sequence>
<keyword evidence="8 15" id="KW-0479">Metal-binding</keyword>
<gene>
    <name evidence="15" type="primary">trpE</name>
    <name evidence="18" type="ORF">A7E75_03305</name>
</gene>
<keyword evidence="9 15" id="KW-0822">Tryptophan biosynthesis</keyword>
<evidence type="ECO:0000256" key="5">
    <source>
        <dbReference type="ARBA" id="ARBA00012266"/>
    </source>
</evidence>
<comment type="pathway">
    <text evidence="2 15">Amino-acid biosynthesis; L-tryptophan biosynthesis; L-tryptophan from chorismate: step 1/5.</text>
</comment>
<dbReference type="Gene3D" id="3.60.120.10">
    <property type="entry name" value="Anthranilate synthase"/>
    <property type="match status" value="1"/>
</dbReference>